<dbReference type="Proteomes" id="UP000472265">
    <property type="component" value="Chromosome 13"/>
</dbReference>
<dbReference type="Ensembl" id="ENSSAUT00010003386.1">
    <property type="protein sequence ID" value="ENSSAUP00010003133.1"/>
    <property type="gene ID" value="ENSSAUG00010001642.1"/>
</dbReference>
<accession>A0A671TM92</accession>
<evidence type="ECO:0000313" key="2">
    <source>
        <dbReference type="Proteomes" id="UP000472265"/>
    </source>
</evidence>
<reference evidence="1" key="1">
    <citation type="submission" date="2021-04" db="EMBL/GenBank/DDBJ databases">
        <authorList>
            <consortium name="Wellcome Sanger Institute Data Sharing"/>
        </authorList>
    </citation>
    <scope>NUCLEOTIDE SEQUENCE [LARGE SCALE GENOMIC DNA]</scope>
</reference>
<dbReference type="AlphaFoldDB" id="A0A671TM92"/>
<name>A0A671TM92_SPAAU</name>
<organism evidence="1 2">
    <name type="scientific">Sparus aurata</name>
    <name type="common">Gilthead sea bream</name>
    <dbReference type="NCBI Taxonomy" id="8175"/>
    <lineage>
        <taxon>Eukaryota</taxon>
        <taxon>Metazoa</taxon>
        <taxon>Chordata</taxon>
        <taxon>Craniata</taxon>
        <taxon>Vertebrata</taxon>
        <taxon>Euteleostomi</taxon>
        <taxon>Actinopterygii</taxon>
        <taxon>Neopterygii</taxon>
        <taxon>Teleostei</taxon>
        <taxon>Neoteleostei</taxon>
        <taxon>Acanthomorphata</taxon>
        <taxon>Eupercaria</taxon>
        <taxon>Spariformes</taxon>
        <taxon>Sparidae</taxon>
        <taxon>Sparus</taxon>
    </lineage>
</organism>
<dbReference type="GeneTree" id="ENSGT00940000177400"/>
<sequence>MARLKLCDSELCWRCERSRGTLLHMLYECEKTQNLWENIILFINKVFGMDLSQSPALCILGIVTEGVELSLQQTLWCRLALTTGLSVPHSLLTYDLGLLTVFWA</sequence>
<evidence type="ECO:0000313" key="1">
    <source>
        <dbReference type="Ensembl" id="ENSSAUP00010003133.1"/>
    </source>
</evidence>
<proteinExistence type="predicted"/>
<keyword evidence="2" id="KW-1185">Reference proteome</keyword>
<reference evidence="1" key="2">
    <citation type="submission" date="2025-08" db="UniProtKB">
        <authorList>
            <consortium name="Ensembl"/>
        </authorList>
    </citation>
    <scope>IDENTIFICATION</scope>
</reference>
<dbReference type="OMA" id="ELCWRCE"/>
<reference evidence="1" key="3">
    <citation type="submission" date="2025-09" db="UniProtKB">
        <authorList>
            <consortium name="Ensembl"/>
        </authorList>
    </citation>
    <scope>IDENTIFICATION</scope>
</reference>
<protein>
    <recommendedName>
        <fullName evidence="3">Reverse transcriptase zinc-binding domain-containing protein</fullName>
    </recommendedName>
</protein>
<dbReference type="InParanoid" id="A0A671TM92"/>
<evidence type="ECO:0008006" key="3">
    <source>
        <dbReference type="Google" id="ProtNLM"/>
    </source>
</evidence>